<organism evidence="1 2">
    <name type="scientific">Desulfonema magnum</name>
    <dbReference type="NCBI Taxonomy" id="45655"/>
    <lineage>
        <taxon>Bacteria</taxon>
        <taxon>Pseudomonadati</taxon>
        <taxon>Thermodesulfobacteriota</taxon>
        <taxon>Desulfobacteria</taxon>
        <taxon>Desulfobacterales</taxon>
        <taxon>Desulfococcaceae</taxon>
        <taxon>Desulfonema</taxon>
    </lineage>
</organism>
<dbReference type="Proteomes" id="UP000663722">
    <property type="component" value="Chromosome"/>
</dbReference>
<keyword evidence="2" id="KW-1185">Reference proteome</keyword>
<evidence type="ECO:0000313" key="2">
    <source>
        <dbReference type="Proteomes" id="UP000663722"/>
    </source>
</evidence>
<sequence>MSEIRKGKCMFFIKDRLAGQGFCFRLAGMPILHHRDVPSVCRDYFSLRPFYGSCISWEGPEYDSG</sequence>
<proteinExistence type="predicted"/>
<gene>
    <name evidence="1" type="ORF">dnm_004300</name>
</gene>
<reference evidence="1" key="1">
    <citation type="journal article" date="2021" name="Microb. Physiol.">
        <title>Proteogenomic Insights into the Physiology of Marine, Sulfate-Reducing, Filamentous Desulfonema limicola and Desulfonema magnum.</title>
        <authorList>
            <person name="Schnaars V."/>
            <person name="Wohlbrand L."/>
            <person name="Scheve S."/>
            <person name="Hinrichs C."/>
            <person name="Reinhardt R."/>
            <person name="Rabus R."/>
        </authorList>
    </citation>
    <scope>NUCLEOTIDE SEQUENCE</scope>
    <source>
        <strain evidence="1">4be13</strain>
    </source>
</reference>
<evidence type="ECO:0000313" key="1">
    <source>
        <dbReference type="EMBL" id="QTA84434.1"/>
    </source>
</evidence>
<protein>
    <submittedName>
        <fullName evidence="1">Uncharacterized protein</fullName>
    </submittedName>
</protein>
<accession>A0A975GK73</accession>
<dbReference type="EMBL" id="CP061800">
    <property type="protein sequence ID" value="QTA84434.1"/>
    <property type="molecule type" value="Genomic_DNA"/>
</dbReference>
<dbReference type="AlphaFoldDB" id="A0A975GK73"/>
<dbReference type="KEGG" id="dmm:dnm_004300"/>
<name>A0A975GK73_9BACT</name>